<accession>A0A4Z2CWJ5</accession>
<dbReference type="EMBL" id="SKCS01000410">
    <property type="protein sequence ID" value="TNN08330.1"/>
    <property type="molecule type" value="Genomic_DNA"/>
</dbReference>
<gene>
    <name evidence="2" type="ORF">EWB00_007104</name>
</gene>
<dbReference type="OrthoDB" id="75801at2759"/>
<dbReference type="Proteomes" id="UP000311919">
    <property type="component" value="Unassembled WGS sequence"/>
</dbReference>
<reference evidence="2 3" key="1">
    <citation type="submission" date="2019-03" db="EMBL/GenBank/DDBJ databases">
        <title>An improved genome assembly of the fluke Schistosoma japonicum.</title>
        <authorList>
            <person name="Hu W."/>
            <person name="Luo F."/>
            <person name="Yin M."/>
            <person name="Mo X."/>
            <person name="Sun C."/>
            <person name="Wu Q."/>
            <person name="Zhu B."/>
            <person name="Xiang M."/>
            <person name="Wang J."/>
            <person name="Wang Y."/>
            <person name="Zhang T."/>
            <person name="Xu B."/>
            <person name="Zheng H."/>
            <person name="Feng Z."/>
        </authorList>
    </citation>
    <scope>NUCLEOTIDE SEQUENCE [LARGE SCALE GENOMIC DNA]</scope>
    <source>
        <strain evidence="2">HuSjv2</strain>
        <tissue evidence="2">Worms</tissue>
    </source>
</reference>
<protein>
    <submittedName>
        <fullName evidence="2">Serine threonine-kinase TAO1-A</fullName>
    </submittedName>
</protein>
<keyword evidence="2" id="KW-0418">Kinase</keyword>
<organism evidence="2 3">
    <name type="scientific">Schistosoma japonicum</name>
    <name type="common">Blood fluke</name>
    <dbReference type="NCBI Taxonomy" id="6182"/>
    <lineage>
        <taxon>Eukaryota</taxon>
        <taxon>Metazoa</taxon>
        <taxon>Spiralia</taxon>
        <taxon>Lophotrochozoa</taxon>
        <taxon>Platyhelminthes</taxon>
        <taxon>Trematoda</taxon>
        <taxon>Digenea</taxon>
        <taxon>Strigeidida</taxon>
        <taxon>Schistosomatoidea</taxon>
        <taxon>Schistosomatidae</taxon>
        <taxon>Schistosoma</taxon>
    </lineage>
</organism>
<feature type="coiled-coil region" evidence="1">
    <location>
        <begin position="135"/>
        <end position="233"/>
    </location>
</feature>
<proteinExistence type="predicted"/>
<comment type="caution">
    <text evidence="2">The sequence shown here is derived from an EMBL/GenBank/DDBJ whole genome shotgun (WGS) entry which is preliminary data.</text>
</comment>
<feature type="coiled-coil region" evidence="1">
    <location>
        <begin position="349"/>
        <end position="412"/>
    </location>
</feature>
<name>A0A4Z2CWJ5_SCHJA</name>
<feature type="coiled-coil region" evidence="1">
    <location>
        <begin position="14"/>
        <end position="48"/>
    </location>
</feature>
<dbReference type="GO" id="GO:0016301">
    <property type="term" value="F:kinase activity"/>
    <property type="evidence" value="ECO:0007669"/>
    <property type="project" value="UniProtKB-KW"/>
</dbReference>
<dbReference type="AlphaFoldDB" id="A0A4Z2CWJ5"/>
<evidence type="ECO:0000313" key="2">
    <source>
        <dbReference type="EMBL" id="TNN08330.1"/>
    </source>
</evidence>
<sequence length="470" mass="56276">MILNSKYEDVRFKLKESRKLLKVSENNLKLLRKQISSQELSINCLKENFKVKLQNMKQSFIHYLLDIEQMKTNLSHIVQLLKQEIKVKYESYFHKLYTKKTSDLHRTIYNEIEQKMKKEKEVSIKSITIVKENQIDHLQQVNNELKLKMTRQCEEYENEINQAKSKLEQVTYELTKELEDCQLAHKKTEVKLIKETETKENLEKRLVKLSSEMERIKKDYENLSKQAKLEKSSRFTDLVAELDRKWSETVGRECARVRSETVNRLDLEYKTKLEELTNKYEKTITNMNKQLEVKNEIIQCEANKMHQPRNPVDQEVEYVDKEISSDVINLLSKTSLENLDQSIQTDELNIKYEQELRQKQNDLEEVKVNYDKLLEEFIHSQSTYEQIQTELQNQLKNERLANEERLNLKEKELEKHFQHELQTMKEHYENIKVKECNEFILAQNILKSKIHELHQRLLGCSCESSKVLKQ</sequence>
<keyword evidence="2" id="KW-0808">Transferase</keyword>
<keyword evidence="1" id="KW-0175">Coiled coil</keyword>
<evidence type="ECO:0000313" key="3">
    <source>
        <dbReference type="Proteomes" id="UP000311919"/>
    </source>
</evidence>
<feature type="non-terminal residue" evidence="2">
    <location>
        <position position="470"/>
    </location>
</feature>
<dbReference type="STRING" id="6182.A0A4Z2CWJ5"/>
<evidence type="ECO:0000256" key="1">
    <source>
        <dbReference type="SAM" id="Coils"/>
    </source>
</evidence>
<keyword evidence="3" id="KW-1185">Reference proteome</keyword>